<dbReference type="InterPro" id="IPR013783">
    <property type="entry name" value="Ig-like_fold"/>
</dbReference>
<dbReference type="FunFam" id="2.60.40.10:FF:000002">
    <property type="entry name" value="Titin a"/>
    <property type="match status" value="1"/>
</dbReference>
<dbReference type="Proteomes" id="UP000694556">
    <property type="component" value="Chromosome 7"/>
</dbReference>
<dbReference type="FunFam" id="2.60.40.10:FF:000034">
    <property type="entry name" value="Titin isoform A"/>
    <property type="match status" value="2"/>
</dbReference>
<dbReference type="FunFam" id="2.60.40.10:FF:001544">
    <property type="entry name" value="titin isoform X1"/>
    <property type="match status" value="1"/>
</dbReference>
<keyword evidence="2" id="KW-0393">Immunoglobulin domain</keyword>
<organism evidence="5 6">
    <name type="scientific">Cairina moschata</name>
    <name type="common">Muscovy duck</name>
    <dbReference type="NCBI Taxonomy" id="8855"/>
    <lineage>
        <taxon>Eukaryota</taxon>
        <taxon>Metazoa</taxon>
        <taxon>Chordata</taxon>
        <taxon>Craniata</taxon>
        <taxon>Vertebrata</taxon>
        <taxon>Euteleostomi</taxon>
        <taxon>Archelosauria</taxon>
        <taxon>Archosauria</taxon>
        <taxon>Dinosauria</taxon>
        <taxon>Saurischia</taxon>
        <taxon>Theropoda</taxon>
        <taxon>Coelurosauria</taxon>
        <taxon>Aves</taxon>
        <taxon>Neognathae</taxon>
        <taxon>Galloanserae</taxon>
        <taxon>Anseriformes</taxon>
        <taxon>Anatidae</taxon>
        <taxon>Anatinae</taxon>
        <taxon>Cairina</taxon>
    </lineage>
</organism>
<dbReference type="SMART" id="SM00409">
    <property type="entry name" value="IG"/>
    <property type="match status" value="1"/>
</dbReference>
<dbReference type="FunFam" id="2.60.40.10:FF:000135">
    <property type="entry name" value="Titin a"/>
    <property type="match status" value="1"/>
</dbReference>
<feature type="domain" description="Fibronectin type-III" evidence="4">
    <location>
        <begin position="564"/>
        <end position="656"/>
    </location>
</feature>
<evidence type="ECO:0000313" key="5">
    <source>
        <dbReference type="Ensembl" id="ENSCMMP00000007676.1"/>
    </source>
</evidence>
<evidence type="ECO:0000259" key="3">
    <source>
        <dbReference type="PROSITE" id="PS50835"/>
    </source>
</evidence>
<feature type="domain" description="Fibronectin type-III" evidence="4">
    <location>
        <begin position="58"/>
        <end position="156"/>
    </location>
</feature>
<dbReference type="Gene3D" id="2.60.40.10">
    <property type="entry name" value="Immunoglobulins"/>
    <property type="match status" value="8"/>
</dbReference>
<dbReference type="Ensembl" id="ENSCMMT00000008469.1">
    <property type="protein sequence ID" value="ENSCMMP00000007676.1"/>
    <property type="gene ID" value="ENSCMMG00000004867.1"/>
</dbReference>
<feature type="domain" description="Fibronectin type-III" evidence="4">
    <location>
        <begin position="659"/>
        <end position="755"/>
    </location>
</feature>
<proteinExistence type="predicted"/>
<evidence type="ECO:0000259" key="4">
    <source>
        <dbReference type="PROSITE" id="PS50853"/>
    </source>
</evidence>
<accession>A0A8C3BLT3</accession>
<dbReference type="PRINTS" id="PR00014">
    <property type="entry name" value="FNTYPEIII"/>
</dbReference>
<dbReference type="CDD" id="cd00063">
    <property type="entry name" value="FN3"/>
    <property type="match status" value="7"/>
</dbReference>
<keyword evidence="1" id="KW-0677">Repeat</keyword>
<sequence length="773" mass="85786">MRWVKVSSKRPIAENRYRVTGLIEGNEYEFRVMAENAAGVGPPSDASKLIKCREPVSPPSAPNVVKVTDTSKTSVSLEWTKPVFDGGMEIIGYIIEMCKADLEAWQKVNAETVLATKYTVVDLEAGEHYKFRVSAVNGAGKGESCEVPASVQTVDRLSAPEIDIDANFKQTHIVRAGASIRLFIAFSGKPVPTAVWSKADANLSLRADIQTTDSFSTLTVEECNRNDAGKYVFTVENNSGSKSITFTVKVLDTPGPPGPITFKDVTRGSITLMWDAPVLDGGSRIHHYIVEKREASRRSWQVVSSKCTRQIFKVTDLAEGVPYYYRVSAENEYGVGEPCELTEPIIATEEPAPPKRLDIVDTTKSSVVLEPYHDGGSRVIGYWVEKKERNTILWVKENKVPCCECNYKVTGLVEGLEYQFRTYALNAAGVSKASEASRPVVAQNPVGNSKRITFLIFCFISPDPPGRPEVTDVTRSTVSLSWSAPLYDGGSKIIGYIIERKPYNESGDGRWLKCNYTIVSENFFTVTALSEDEAYEFRVLAKNAAGVISKGSESTGAVICAQITHYIVERLSVGKEHIIIQWTKPESDGGSEIKDYLVDKRERKSLRWTRVNRDYTIYDTRLKVTGLMEGSQYQFRVTAVNAAGNSEPSEASQYMLCKEPSSPRVVDTTMHSISLAWSKPTYDGGADILGYVLEMKEEGTEQWYRPHTTPTLRNAEFTVTGLKTNQKYQFRVAATNVNGMSEFSESSAEIEPVERIGNLKTQCKYLSLSLLMI</sequence>
<protein>
    <recommendedName>
        <fullName evidence="7">Titin</fullName>
    </recommendedName>
</protein>
<feature type="domain" description="Fibronectin type-III" evidence="4">
    <location>
        <begin position="256"/>
        <end position="351"/>
    </location>
</feature>
<dbReference type="SUPFAM" id="SSF48726">
    <property type="entry name" value="Immunoglobulin"/>
    <property type="match status" value="1"/>
</dbReference>
<dbReference type="Pfam" id="PF07679">
    <property type="entry name" value="I-set"/>
    <property type="match status" value="1"/>
</dbReference>
<reference evidence="5" key="3">
    <citation type="submission" date="2025-09" db="UniProtKB">
        <authorList>
            <consortium name="Ensembl"/>
        </authorList>
    </citation>
    <scope>IDENTIFICATION</scope>
</reference>
<dbReference type="CDD" id="cd05748">
    <property type="entry name" value="Ig_Titin_like"/>
    <property type="match status" value="1"/>
</dbReference>
<dbReference type="Pfam" id="PF00041">
    <property type="entry name" value="fn3"/>
    <property type="match status" value="7"/>
</dbReference>
<dbReference type="PANTHER" id="PTHR14340">
    <property type="entry name" value="MICROFIBRIL-ASSOCIATED GLYCOPROTEIN 3"/>
    <property type="match status" value="1"/>
</dbReference>
<feature type="domain" description="Fibronectin type-III" evidence="4">
    <location>
        <begin position="464"/>
        <end position="563"/>
    </location>
</feature>
<dbReference type="PROSITE" id="PS50853">
    <property type="entry name" value="FN3"/>
    <property type="match status" value="7"/>
</dbReference>
<keyword evidence="6" id="KW-1185">Reference proteome</keyword>
<dbReference type="InterPro" id="IPR007110">
    <property type="entry name" value="Ig-like_dom"/>
</dbReference>
<evidence type="ECO:0008006" key="7">
    <source>
        <dbReference type="Google" id="ProtNLM"/>
    </source>
</evidence>
<dbReference type="FunFam" id="2.60.40.10:FF:000011">
    <property type="entry name" value="Titin b"/>
    <property type="match status" value="1"/>
</dbReference>
<reference evidence="5" key="1">
    <citation type="submission" date="2018-09" db="EMBL/GenBank/DDBJ databases">
        <title>Common duck and Muscovy duck high density SNP chip.</title>
        <authorList>
            <person name="Vignal A."/>
            <person name="Thebault N."/>
            <person name="Warren W.C."/>
        </authorList>
    </citation>
    <scope>NUCLEOTIDE SEQUENCE [LARGE SCALE GENOMIC DNA]</scope>
</reference>
<dbReference type="FunFam" id="2.60.40.10:FF:000003">
    <property type="entry name" value="Titin isoform E"/>
    <property type="match status" value="1"/>
</dbReference>
<dbReference type="InterPro" id="IPR013098">
    <property type="entry name" value="Ig_I-set"/>
</dbReference>
<feature type="domain" description="Ig-like" evidence="3">
    <location>
        <begin position="160"/>
        <end position="245"/>
    </location>
</feature>
<dbReference type="InterPro" id="IPR003961">
    <property type="entry name" value="FN3_dom"/>
</dbReference>
<evidence type="ECO:0000256" key="2">
    <source>
        <dbReference type="ARBA" id="ARBA00023319"/>
    </source>
</evidence>
<evidence type="ECO:0000256" key="1">
    <source>
        <dbReference type="ARBA" id="ARBA00022737"/>
    </source>
</evidence>
<dbReference type="InterPro" id="IPR036179">
    <property type="entry name" value="Ig-like_dom_sf"/>
</dbReference>
<feature type="domain" description="Fibronectin type-III" evidence="4">
    <location>
        <begin position="1"/>
        <end position="55"/>
    </location>
</feature>
<dbReference type="SUPFAM" id="SSF49265">
    <property type="entry name" value="Fibronectin type III"/>
    <property type="match status" value="4"/>
</dbReference>
<dbReference type="InterPro" id="IPR036116">
    <property type="entry name" value="FN3_sf"/>
</dbReference>
<dbReference type="AlphaFoldDB" id="A0A8C3BLT3"/>
<dbReference type="PROSITE" id="PS50835">
    <property type="entry name" value="IG_LIKE"/>
    <property type="match status" value="1"/>
</dbReference>
<dbReference type="SMART" id="SM00060">
    <property type="entry name" value="FN3"/>
    <property type="match status" value="6"/>
</dbReference>
<dbReference type="InterPro" id="IPR003599">
    <property type="entry name" value="Ig_sub"/>
</dbReference>
<feature type="domain" description="Fibronectin type-III" evidence="4">
    <location>
        <begin position="353"/>
        <end position="445"/>
    </location>
</feature>
<evidence type="ECO:0000313" key="6">
    <source>
        <dbReference type="Proteomes" id="UP000694556"/>
    </source>
</evidence>
<dbReference type="PANTHER" id="PTHR14340:SF13">
    <property type="entry name" value="TITIN"/>
    <property type="match status" value="1"/>
</dbReference>
<name>A0A8C3BLT3_CAIMO</name>
<reference evidence="5" key="2">
    <citation type="submission" date="2025-08" db="UniProtKB">
        <authorList>
            <consortium name="Ensembl"/>
        </authorList>
    </citation>
    <scope>IDENTIFICATION</scope>
</reference>